<evidence type="ECO:0000256" key="1">
    <source>
        <dbReference type="ARBA" id="ARBA00001946"/>
    </source>
</evidence>
<dbReference type="PANTHER" id="PTHR46193">
    <property type="entry name" value="6-PHOSPHOGLUCONATE PHOSPHATASE"/>
    <property type="match status" value="1"/>
</dbReference>
<evidence type="ECO:0000313" key="6">
    <source>
        <dbReference type="Proteomes" id="UP000009080"/>
    </source>
</evidence>
<comment type="cofactor">
    <cofactor evidence="1">
        <name>Mg(2+)</name>
        <dbReference type="ChEBI" id="CHEBI:18420"/>
    </cofactor>
</comment>
<dbReference type="STRING" id="377629.TERTU_0581"/>
<keyword evidence="3" id="KW-0479">Metal-binding</keyword>
<dbReference type="RefSeq" id="WP_015816969.1">
    <property type="nucleotide sequence ID" value="NC_012997.1"/>
</dbReference>
<dbReference type="eggNOG" id="COG0637">
    <property type="taxonomic scope" value="Bacteria"/>
</dbReference>
<reference evidence="5 6" key="1">
    <citation type="journal article" date="2009" name="PLoS ONE">
        <title>The complete genome of Teredinibacter turnerae T7901: an intracellular endosymbiont of marine wood-boring bivalves (shipworms).</title>
        <authorList>
            <person name="Yang J.C."/>
            <person name="Madupu R."/>
            <person name="Durkin A.S."/>
            <person name="Ekborg N.A."/>
            <person name="Pedamallu C.S."/>
            <person name="Hostetler J.B."/>
            <person name="Radune D."/>
            <person name="Toms B.S."/>
            <person name="Henrissat B."/>
            <person name="Coutinho P.M."/>
            <person name="Schwarz S."/>
            <person name="Field L."/>
            <person name="Trindade-Silva A.E."/>
            <person name="Soares C.A.G."/>
            <person name="Elshahawi S."/>
            <person name="Hanora A."/>
            <person name="Schmidt E.W."/>
            <person name="Haygood M.G."/>
            <person name="Posfai J."/>
            <person name="Benner J."/>
            <person name="Madinger C."/>
            <person name="Nove J."/>
            <person name="Anton B."/>
            <person name="Chaudhary K."/>
            <person name="Foster J."/>
            <person name="Holman A."/>
            <person name="Kumar S."/>
            <person name="Lessard P.A."/>
            <person name="Luyten Y.A."/>
            <person name="Slatko B."/>
            <person name="Wood N."/>
            <person name="Wu B."/>
            <person name="Teplitski M."/>
            <person name="Mougous J.D."/>
            <person name="Ward N."/>
            <person name="Eisen J.A."/>
            <person name="Badger J.H."/>
            <person name="Distel D.L."/>
        </authorList>
    </citation>
    <scope>NUCLEOTIDE SEQUENCE [LARGE SCALE GENOMIC DNA]</scope>
    <source>
        <strain evidence="6">ATCC 39867 / T7901</strain>
    </source>
</reference>
<dbReference type="InterPro" id="IPR051600">
    <property type="entry name" value="Beta-PGM-like"/>
</dbReference>
<dbReference type="PANTHER" id="PTHR46193:SF10">
    <property type="entry name" value="6-PHOSPHOGLUCONATE PHOSPHATASE"/>
    <property type="match status" value="1"/>
</dbReference>
<dbReference type="AlphaFoldDB" id="C5BNL1"/>
<gene>
    <name evidence="5" type="ordered locus">TERTU_0581</name>
</gene>
<dbReference type="HOGENOM" id="CLU_045011_13_2_6"/>
<proteinExistence type="inferred from homology"/>
<dbReference type="InterPro" id="IPR036412">
    <property type="entry name" value="HAD-like_sf"/>
</dbReference>
<sequence>MLVIFDCDGVLVDSEPLAAAVFSAELARLGLSMSADACYREFHGHSLAYCFDWIERKFDCRLPDAFAAQLSVATDSTFSQQLQAVPGVKAVVEELERRHISYCVASNGGHKKIANSLAITGLARYFSRDKGNCFSVDDVATGKPAPDLFLYAAESMGVPPAFTTVVEDSAAGVRAATSAGMHLFVYDPMENFAAQPDLRKFARMQDLLALLLPRGC</sequence>
<dbReference type="InterPro" id="IPR023214">
    <property type="entry name" value="HAD_sf"/>
</dbReference>
<organism evidence="5 6">
    <name type="scientific">Teredinibacter turnerae (strain ATCC 39867 / T7901)</name>
    <dbReference type="NCBI Taxonomy" id="377629"/>
    <lineage>
        <taxon>Bacteria</taxon>
        <taxon>Pseudomonadati</taxon>
        <taxon>Pseudomonadota</taxon>
        <taxon>Gammaproteobacteria</taxon>
        <taxon>Cellvibrionales</taxon>
        <taxon>Cellvibrionaceae</taxon>
        <taxon>Teredinibacter</taxon>
    </lineage>
</organism>
<comment type="similarity">
    <text evidence="2">Belongs to the HAD-like hydrolase superfamily. CbbY/CbbZ/Gph/YieH family.</text>
</comment>
<keyword evidence="6" id="KW-1185">Reference proteome</keyword>
<dbReference type="OrthoDB" id="9800058at2"/>
<dbReference type="GO" id="GO:0046872">
    <property type="term" value="F:metal ion binding"/>
    <property type="evidence" value="ECO:0007669"/>
    <property type="project" value="UniProtKB-KW"/>
</dbReference>
<dbReference type="Pfam" id="PF00702">
    <property type="entry name" value="Hydrolase"/>
    <property type="match status" value="1"/>
</dbReference>
<dbReference type="SUPFAM" id="SSF56784">
    <property type="entry name" value="HAD-like"/>
    <property type="match status" value="1"/>
</dbReference>
<evidence type="ECO:0000256" key="4">
    <source>
        <dbReference type="ARBA" id="ARBA00022842"/>
    </source>
</evidence>
<dbReference type="Gene3D" id="3.40.50.1000">
    <property type="entry name" value="HAD superfamily/HAD-like"/>
    <property type="match status" value="1"/>
</dbReference>
<keyword evidence="4" id="KW-0460">Magnesium</keyword>
<name>C5BNL1_TERTT</name>
<accession>C5BNL1</accession>
<evidence type="ECO:0000256" key="3">
    <source>
        <dbReference type="ARBA" id="ARBA00022723"/>
    </source>
</evidence>
<evidence type="ECO:0000313" key="5">
    <source>
        <dbReference type="EMBL" id="ACR10857.1"/>
    </source>
</evidence>
<dbReference type="EMBL" id="CP001614">
    <property type="protein sequence ID" value="ACR10857.1"/>
    <property type="molecule type" value="Genomic_DNA"/>
</dbReference>
<dbReference type="InterPro" id="IPR006439">
    <property type="entry name" value="HAD-SF_hydro_IA"/>
</dbReference>
<dbReference type="SFLD" id="SFLDS00003">
    <property type="entry name" value="Haloacid_Dehalogenase"/>
    <property type="match status" value="1"/>
</dbReference>
<dbReference type="Gene3D" id="1.10.150.240">
    <property type="entry name" value="Putative phosphatase, domain 2"/>
    <property type="match status" value="1"/>
</dbReference>
<evidence type="ECO:0000256" key="2">
    <source>
        <dbReference type="ARBA" id="ARBA00006171"/>
    </source>
</evidence>
<protein>
    <submittedName>
        <fullName evidence="5">Haloacid dehalogenase-like hydrolase</fullName>
    </submittedName>
</protein>
<dbReference type="NCBIfam" id="TIGR01509">
    <property type="entry name" value="HAD-SF-IA-v3"/>
    <property type="match status" value="1"/>
</dbReference>
<dbReference type="Proteomes" id="UP000009080">
    <property type="component" value="Chromosome"/>
</dbReference>
<dbReference type="SFLD" id="SFLDG01129">
    <property type="entry name" value="C1.5:_HAD__Beta-PGM__Phosphata"/>
    <property type="match status" value="1"/>
</dbReference>
<dbReference type="GO" id="GO:0016787">
    <property type="term" value="F:hydrolase activity"/>
    <property type="evidence" value="ECO:0007669"/>
    <property type="project" value="UniProtKB-KW"/>
</dbReference>
<dbReference type="InterPro" id="IPR023198">
    <property type="entry name" value="PGP-like_dom2"/>
</dbReference>
<dbReference type="KEGG" id="ttu:TERTU_0581"/>